<comment type="caution">
    <text evidence="2">The sequence shown here is derived from an EMBL/GenBank/DDBJ whole genome shotgun (WGS) entry which is preliminary data.</text>
</comment>
<protein>
    <recommendedName>
        <fullName evidence="4">PepSY domain-containing protein</fullName>
    </recommendedName>
</protein>
<accession>A0ABU7ZPA8</accession>
<dbReference type="Proteomes" id="UP001380822">
    <property type="component" value="Unassembled WGS sequence"/>
</dbReference>
<feature type="chain" id="PRO_5045058390" description="PepSY domain-containing protein" evidence="1">
    <location>
        <begin position="25"/>
        <end position="134"/>
    </location>
</feature>
<keyword evidence="1" id="KW-0732">Signal</keyword>
<evidence type="ECO:0000313" key="2">
    <source>
        <dbReference type="EMBL" id="MEH0096630.1"/>
    </source>
</evidence>
<proteinExistence type="predicted"/>
<dbReference type="EMBL" id="JBAKBE010000005">
    <property type="protein sequence ID" value="MEH0096630.1"/>
    <property type="molecule type" value="Genomic_DNA"/>
</dbReference>
<evidence type="ECO:0000313" key="3">
    <source>
        <dbReference type="Proteomes" id="UP001380822"/>
    </source>
</evidence>
<name>A0ABU7ZPA8_9HYPH</name>
<feature type="signal peptide" evidence="1">
    <location>
        <begin position="1"/>
        <end position="24"/>
    </location>
</feature>
<gene>
    <name evidence="2" type="ORF">V6L76_10220</name>
</gene>
<evidence type="ECO:0000256" key="1">
    <source>
        <dbReference type="SAM" id="SignalP"/>
    </source>
</evidence>
<reference evidence="2 3" key="1">
    <citation type="submission" date="2024-02" db="EMBL/GenBank/DDBJ databases">
        <title>A new putative Pannonibacter species isolated from two cases of bloodstream infections in paediatric patients.</title>
        <authorList>
            <person name="Castellana S."/>
            <person name="De Laurentiis V."/>
            <person name="Grassi M."/>
            <person name="De Leonardis F."/>
            <person name="Mosca A."/>
            <person name="De Carlo C."/>
            <person name="Sparapano E."/>
            <person name="Ronga L."/>
            <person name="Santacroce L."/>
            <person name="Chironna M."/>
            <person name="De Robertis A."/>
            <person name="Bianco A."/>
            <person name="Del Sambro L."/>
            <person name="Capozzi L."/>
            <person name="Parisi A."/>
        </authorList>
    </citation>
    <scope>NUCLEOTIDE SEQUENCE [LARGE SCALE GENOMIC DNA]</scope>
    <source>
        <strain evidence="2 3">Pt2</strain>
    </source>
</reference>
<sequence length="134" mass="14899">MLKTLISATVIAATAALATVPAQAGSGFSIELRSGQGAPTVHIDGRGGDWGWHRDRGHHGRHYGRDWGRRDARLSPRDIHRSLRHRGFENIDVRGARGPVYVVFATGRRGMPVKLTVNAYNGNIIDRQRLGRRW</sequence>
<organism evidence="2 3">
    <name type="scientific">Pannonibacter anstelovis</name>
    <dbReference type="NCBI Taxonomy" id="3121537"/>
    <lineage>
        <taxon>Bacteria</taxon>
        <taxon>Pseudomonadati</taxon>
        <taxon>Pseudomonadota</taxon>
        <taxon>Alphaproteobacteria</taxon>
        <taxon>Hyphomicrobiales</taxon>
        <taxon>Stappiaceae</taxon>
        <taxon>Pannonibacter</taxon>
    </lineage>
</organism>
<evidence type="ECO:0008006" key="4">
    <source>
        <dbReference type="Google" id="ProtNLM"/>
    </source>
</evidence>
<keyword evidence="3" id="KW-1185">Reference proteome</keyword>
<dbReference type="RefSeq" id="WP_334251869.1">
    <property type="nucleotide sequence ID" value="NZ_JBAKBE010000005.1"/>
</dbReference>